<dbReference type="Pfam" id="PF18029">
    <property type="entry name" value="Glyoxalase_6"/>
    <property type="match status" value="1"/>
</dbReference>
<dbReference type="Proteomes" id="UP000217676">
    <property type="component" value="Chromosome"/>
</dbReference>
<dbReference type="PANTHER" id="PTHR35908">
    <property type="entry name" value="HYPOTHETICAL FUSION PROTEIN"/>
    <property type="match status" value="1"/>
</dbReference>
<protein>
    <submittedName>
        <fullName evidence="2">Glyoxalase_2 domain containing protein</fullName>
    </submittedName>
</protein>
<organism evidence="2 3">
    <name type="scientific">Streptomyces laurentii</name>
    <dbReference type="NCBI Taxonomy" id="39478"/>
    <lineage>
        <taxon>Bacteria</taxon>
        <taxon>Bacillati</taxon>
        <taxon>Actinomycetota</taxon>
        <taxon>Actinomycetes</taxon>
        <taxon>Kitasatosporales</taxon>
        <taxon>Streptomycetaceae</taxon>
        <taxon>Streptomyces</taxon>
    </lineage>
</organism>
<name>A0A160P1L8_STRLU</name>
<dbReference type="Gene3D" id="3.10.180.10">
    <property type="entry name" value="2,3-Dihydroxybiphenyl 1,2-Dioxygenase, domain 1"/>
    <property type="match status" value="1"/>
</dbReference>
<dbReference type="AlphaFoldDB" id="A0A160P1L8"/>
<dbReference type="PANTHER" id="PTHR35908:SF1">
    <property type="entry name" value="CONSERVED PROTEIN"/>
    <property type="match status" value="1"/>
</dbReference>
<keyword evidence="3" id="KW-1185">Reference proteome</keyword>
<evidence type="ECO:0000313" key="3">
    <source>
        <dbReference type="Proteomes" id="UP000217676"/>
    </source>
</evidence>
<accession>A0A160P1L8</accession>
<gene>
    <name evidence="2" type="ORF">SLA_4449</name>
</gene>
<feature type="domain" description="Glyoxalase-like" evidence="1">
    <location>
        <begin position="8"/>
        <end position="150"/>
    </location>
</feature>
<reference evidence="2 3" key="1">
    <citation type="journal article" date="2016" name="Genome Announc.">
        <title>Complete Genome Sequence of Thiostrepton-Producing Streptomyces laurentii ATCC 31255.</title>
        <authorList>
            <person name="Doi K."/>
            <person name="Fujino Y."/>
            <person name="Nagayoshi Y."/>
            <person name="Ohshima T."/>
            <person name="Ogata S."/>
        </authorList>
    </citation>
    <scope>NUCLEOTIDE SEQUENCE [LARGE SCALE GENOMIC DNA]</scope>
    <source>
        <strain evidence="2 3">ATCC 31255</strain>
    </source>
</reference>
<evidence type="ECO:0000313" key="2">
    <source>
        <dbReference type="EMBL" id="BAU85337.1"/>
    </source>
</evidence>
<dbReference type="KEGG" id="slau:SLA_4449"/>
<dbReference type="EMBL" id="AP017424">
    <property type="protein sequence ID" value="BAU85337.1"/>
    <property type="molecule type" value="Genomic_DNA"/>
</dbReference>
<dbReference type="SUPFAM" id="SSF54593">
    <property type="entry name" value="Glyoxalase/Bleomycin resistance protein/Dihydroxybiphenyl dioxygenase"/>
    <property type="match status" value="1"/>
</dbReference>
<dbReference type="InterPro" id="IPR029068">
    <property type="entry name" value="Glyas_Bleomycin-R_OHBP_Dase"/>
</dbReference>
<sequence length="151" mass="16575">MTAIHWKLVVDATDPHAQAAFWAAALDYHREDHSALVTRLLDAGAVPPTLTLTVDGRPAWRDLAAVRHPDDPFDPASDTGLGHRILFQRVPEPKPAGKNRLHMDLHPTPGTRKSEVTRLESLGATLVREVDEPGGSWSILSDPEGNEFCVH</sequence>
<dbReference type="InterPro" id="IPR041581">
    <property type="entry name" value="Glyoxalase_6"/>
</dbReference>
<proteinExistence type="predicted"/>
<evidence type="ECO:0000259" key="1">
    <source>
        <dbReference type="Pfam" id="PF18029"/>
    </source>
</evidence>